<dbReference type="AlphaFoldDB" id="A0A4Y7NLQ8"/>
<feature type="transmembrane region" description="Helical" evidence="12">
    <location>
        <begin position="493"/>
        <end position="509"/>
    </location>
</feature>
<evidence type="ECO:0000256" key="8">
    <source>
        <dbReference type="ARBA" id="ARBA00023133"/>
    </source>
</evidence>
<dbReference type="GO" id="GO:0006784">
    <property type="term" value="P:heme A biosynthetic process"/>
    <property type="evidence" value="ECO:0007669"/>
    <property type="project" value="InterPro"/>
</dbReference>
<keyword evidence="7" id="KW-0408">Iron</keyword>
<dbReference type="GO" id="GO:0120547">
    <property type="term" value="F:heme A synthase activity"/>
    <property type="evidence" value="ECO:0007669"/>
    <property type="project" value="UniProtKB-EC"/>
</dbReference>
<evidence type="ECO:0000256" key="5">
    <source>
        <dbReference type="ARBA" id="ARBA00022989"/>
    </source>
</evidence>
<sequence length="578" mass="65374">MATGSAQETQNFVTLKGSVELIVDFFNYSLNSILYQRGVFPEESFIPTQHYGLTMYMSKMPEIKKYIDEILPDLKQWLTEGKIKKLVLALCDVNSKEPLECWEFRIVAEETSTGEIKQQGSKPLKDIQQEIRNVLRQITACVTFLPLLDCVCSFDLQVHTKKDAGGQGWGDVQPLSIQNAQEVQLRSFSTSIQNVHTFLKLSAFSKSLKNFKPHSRFVTTVGEVQPTLQQSKWIGRWLGTCAGMCFGAVVIGGLTRLTESGLSMVEWSAFGERPPLSREEWEKEFEKYKQFPEYKLLKKGITLEEFKFIWHMEYGHRMWGRLIGAMFVIPAAIFWKKGYFNSALKKRVLIFGTLIGCQGLLGWYMVKSGLEDRFHGESDVPRVSQYRLASHLGSAFILYSLFLWSSLHHLMPAKAVEASKAAMKFKRLVHFSKAFIFLTALSGAFVAGLDAGLLYNSYPLMAGRWVPEDLLALSPTLRNFTENPSTVQFDHRTLGNFTVLLLSSVWLLSRRIVLPPRARYAANALAAMAWIQASLGISTLLFYVPTPLASSHQAGSLVLLSTALWLSHELKNMKYIPK</sequence>
<dbReference type="InterPro" id="IPR036570">
    <property type="entry name" value="HORMA_dom_sf"/>
</dbReference>
<evidence type="ECO:0000256" key="3">
    <source>
        <dbReference type="ARBA" id="ARBA00022692"/>
    </source>
</evidence>
<name>A0A4Y7NLQ8_9CRUS</name>
<feature type="domain" description="HORMA" evidence="13">
    <location>
        <begin position="16"/>
        <end position="199"/>
    </location>
</feature>
<evidence type="ECO:0000256" key="12">
    <source>
        <dbReference type="SAM" id="Phobius"/>
    </source>
</evidence>
<dbReference type="InterPro" id="IPR003780">
    <property type="entry name" value="COX15/CtaA_fam"/>
</dbReference>
<evidence type="ECO:0000313" key="14">
    <source>
        <dbReference type="EMBL" id="SVE94189.1"/>
    </source>
</evidence>
<feature type="transmembrane region" description="Helical" evidence="12">
    <location>
        <begin position="348"/>
        <end position="366"/>
    </location>
</feature>
<evidence type="ECO:0000259" key="13">
    <source>
        <dbReference type="PROSITE" id="PS50815"/>
    </source>
</evidence>
<gene>
    <name evidence="14" type="primary">EOG090X04TT</name>
</gene>
<evidence type="ECO:0000256" key="10">
    <source>
        <dbReference type="ARBA" id="ARBA00044501"/>
    </source>
</evidence>
<keyword evidence="4" id="KW-0479">Metal-binding</keyword>
<feature type="transmembrane region" description="Helical" evidence="12">
    <location>
        <begin position="386"/>
        <end position="404"/>
    </location>
</feature>
<dbReference type="GO" id="GO:0046872">
    <property type="term" value="F:metal ion binding"/>
    <property type="evidence" value="ECO:0007669"/>
    <property type="project" value="UniProtKB-KW"/>
</dbReference>
<comment type="cofactor">
    <cofactor evidence="1">
        <name>heme b</name>
        <dbReference type="ChEBI" id="CHEBI:60344"/>
    </cofactor>
</comment>
<accession>A0A4Y7NLQ8</accession>
<keyword evidence="5 12" id="KW-1133">Transmembrane helix</keyword>
<comment type="subcellular location">
    <subcellularLocation>
        <location evidence="2">Membrane</location>
        <topology evidence="2">Multi-pass membrane protein</topology>
    </subcellularLocation>
</comment>
<keyword evidence="8" id="KW-0350">Heme biosynthesis</keyword>
<dbReference type="GO" id="GO:0016653">
    <property type="term" value="F:oxidoreductase activity, acting on NAD(P)H, heme protein as acceptor"/>
    <property type="evidence" value="ECO:0007669"/>
    <property type="project" value="TreeGrafter"/>
</dbReference>
<dbReference type="EMBL" id="LR024570">
    <property type="protein sequence ID" value="SVE94189.1"/>
    <property type="molecule type" value="mRNA"/>
</dbReference>
<keyword evidence="6" id="KW-0560">Oxidoreductase</keyword>
<dbReference type="InterPro" id="IPR023754">
    <property type="entry name" value="HemeA_Synthase_type2"/>
</dbReference>
<comment type="pathway">
    <text evidence="10">Porphyrin-containing compound metabolism; heme A biosynthesis; heme A from heme O: step 1/1.</text>
</comment>
<evidence type="ECO:0000256" key="6">
    <source>
        <dbReference type="ARBA" id="ARBA00023002"/>
    </source>
</evidence>
<keyword evidence="3 12" id="KW-0812">Transmembrane</keyword>
<dbReference type="Pfam" id="PF02301">
    <property type="entry name" value="HORMA"/>
    <property type="match status" value="1"/>
</dbReference>
<proteinExistence type="evidence at transcript level"/>
<feature type="transmembrane region" description="Helical" evidence="12">
    <location>
        <begin position="318"/>
        <end position="336"/>
    </location>
</feature>
<feature type="transmembrane region" description="Helical" evidence="12">
    <location>
        <begin position="521"/>
        <end position="544"/>
    </location>
</feature>
<dbReference type="PROSITE" id="PS50815">
    <property type="entry name" value="HORMA"/>
    <property type="match status" value="1"/>
</dbReference>
<comment type="catalytic activity">
    <reaction evidence="11">
        <text>Fe(II)-heme o + 2 A + H2O = Fe(II)-heme a + 2 AH2</text>
        <dbReference type="Rhea" id="RHEA:63388"/>
        <dbReference type="ChEBI" id="CHEBI:13193"/>
        <dbReference type="ChEBI" id="CHEBI:15377"/>
        <dbReference type="ChEBI" id="CHEBI:17499"/>
        <dbReference type="ChEBI" id="CHEBI:60530"/>
        <dbReference type="ChEBI" id="CHEBI:61715"/>
        <dbReference type="EC" id="1.17.99.9"/>
    </reaction>
    <physiologicalReaction direction="left-to-right" evidence="11">
        <dbReference type="Rhea" id="RHEA:63389"/>
    </physiologicalReaction>
</comment>
<keyword evidence="9 12" id="KW-0472">Membrane</keyword>
<evidence type="ECO:0000256" key="7">
    <source>
        <dbReference type="ARBA" id="ARBA00023004"/>
    </source>
</evidence>
<reference evidence="14" key="1">
    <citation type="submission" date="2018-08" db="EMBL/GenBank/DDBJ databases">
        <authorList>
            <person name="Cornetti L."/>
        </authorList>
    </citation>
    <scope>NUCLEOTIDE SEQUENCE</scope>
    <source>
        <strain evidence="14">OM-SAIQ-clone2</strain>
    </source>
</reference>
<evidence type="ECO:0000256" key="2">
    <source>
        <dbReference type="ARBA" id="ARBA00004141"/>
    </source>
</evidence>
<dbReference type="Pfam" id="PF02628">
    <property type="entry name" value="COX15-CtaA"/>
    <property type="match status" value="1"/>
</dbReference>
<dbReference type="FunFam" id="3.30.900.10:FF:000021">
    <property type="entry name" value="Rev7, putative"/>
    <property type="match status" value="1"/>
</dbReference>
<evidence type="ECO:0000256" key="1">
    <source>
        <dbReference type="ARBA" id="ARBA00001970"/>
    </source>
</evidence>
<feature type="transmembrane region" description="Helical" evidence="12">
    <location>
        <begin position="237"/>
        <end position="257"/>
    </location>
</feature>
<dbReference type="SUPFAM" id="SSF56019">
    <property type="entry name" value="The spindle assembly checkpoint protein mad2"/>
    <property type="match status" value="1"/>
</dbReference>
<dbReference type="InterPro" id="IPR003511">
    <property type="entry name" value="HORMA_dom"/>
</dbReference>
<organism evidence="14">
    <name type="scientific">Simocephalus serrulatus</name>
    <dbReference type="NCBI Taxonomy" id="117539"/>
    <lineage>
        <taxon>Eukaryota</taxon>
        <taxon>Metazoa</taxon>
        <taxon>Ecdysozoa</taxon>
        <taxon>Arthropoda</taxon>
        <taxon>Crustacea</taxon>
        <taxon>Branchiopoda</taxon>
        <taxon>Diplostraca</taxon>
        <taxon>Cladocera</taxon>
        <taxon>Anomopoda</taxon>
        <taxon>Daphniidae</taxon>
        <taxon>Simocephalus</taxon>
    </lineage>
</organism>
<evidence type="ECO:0000256" key="11">
    <source>
        <dbReference type="ARBA" id="ARBA00048044"/>
    </source>
</evidence>
<dbReference type="GO" id="GO:0005743">
    <property type="term" value="C:mitochondrial inner membrane"/>
    <property type="evidence" value="ECO:0007669"/>
    <property type="project" value="TreeGrafter"/>
</dbReference>
<dbReference type="Gene3D" id="3.30.900.10">
    <property type="entry name" value="HORMA domain"/>
    <property type="match status" value="1"/>
</dbReference>
<evidence type="ECO:0000256" key="4">
    <source>
        <dbReference type="ARBA" id="ARBA00022723"/>
    </source>
</evidence>
<dbReference type="PANTHER" id="PTHR23289">
    <property type="entry name" value="CYTOCHROME C OXIDASE ASSEMBLY PROTEIN COX15"/>
    <property type="match status" value="1"/>
</dbReference>
<feature type="transmembrane region" description="Helical" evidence="12">
    <location>
        <begin position="434"/>
        <end position="455"/>
    </location>
</feature>
<protein>
    <submittedName>
        <fullName evidence="14">EOG090X04TT</fullName>
    </submittedName>
</protein>
<dbReference type="PANTHER" id="PTHR23289:SF2">
    <property type="entry name" value="CYTOCHROME C OXIDASE ASSEMBLY PROTEIN COX15 HOMOLOG"/>
    <property type="match status" value="1"/>
</dbReference>
<evidence type="ECO:0000256" key="9">
    <source>
        <dbReference type="ARBA" id="ARBA00023136"/>
    </source>
</evidence>